<dbReference type="EMBL" id="NIOF01000006">
    <property type="protein sequence ID" value="OWQ88817.1"/>
    <property type="molecule type" value="Genomic_DNA"/>
</dbReference>
<feature type="domain" description="Aspartate/ornithine carbamoyltransferase carbamoyl-P binding" evidence="2">
    <location>
        <begin position="20"/>
        <end position="141"/>
    </location>
</feature>
<dbReference type="InterPro" id="IPR006132">
    <property type="entry name" value="Asp/Orn_carbamoyltranf_P-bd"/>
</dbReference>
<evidence type="ECO:0000313" key="3">
    <source>
        <dbReference type="EMBL" id="OWQ88817.1"/>
    </source>
</evidence>
<evidence type="ECO:0000313" key="4">
    <source>
        <dbReference type="Proteomes" id="UP000197468"/>
    </source>
</evidence>
<sequence>MEQLATIAASASSGRRASGDLDAILSKAVAMEQAARCGVPRPLLSGKMIGLVCSSLTSPDALAFAHAATEMGAHVAHVRPDLSTSSSDAEIAETLRLLAKLYDAVGFQGAPAELQAKLGKSAGLPILWNVASADHPSAALAARLDGPISIAEARKLILQATMLLALA</sequence>
<evidence type="ECO:0000259" key="2">
    <source>
        <dbReference type="Pfam" id="PF02729"/>
    </source>
</evidence>
<dbReference type="Pfam" id="PF02729">
    <property type="entry name" value="OTCace_N"/>
    <property type="match status" value="1"/>
</dbReference>
<evidence type="ECO:0000256" key="1">
    <source>
        <dbReference type="ARBA" id="ARBA00022679"/>
    </source>
</evidence>
<dbReference type="GO" id="GO:0016743">
    <property type="term" value="F:carboxyl- or carbamoyltransferase activity"/>
    <property type="evidence" value="ECO:0007669"/>
    <property type="project" value="InterPro"/>
</dbReference>
<dbReference type="SUPFAM" id="SSF53671">
    <property type="entry name" value="Aspartate/ornithine carbamoyltransferase"/>
    <property type="match status" value="1"/>
</dbReference>
<dbReference type="RefSeq" id="WP_088385703.1">
    <property type="nucleotide sequence ID" value="NZ_NIOF01000006.1"/>
</dbReference>
<protein>
    <recommendedName>
        <fullName evidence="2">Aspartate/ornithine carbamoyltransferase carbamoyl-P binding domain-containing protein</fullName>
    </recommendedName>
</protein>
<dbReference type="GO" id="GO:0006520">
    <property type="term" value="P:amino acid metabolic process"/>
    <property type="evidence" value="ECO:0007669"/>
    <property type="project" value="InterPro"/>
</dbReference>
<reference evidence="3 4" key="1">
    <citation type="journal article" date="2008" name="Int. J. Syst. Evol. Microbiol.">
        <title>Description of Roseateles aquatilis sp. nov. and Roseateles terrae sp. nov., in the class Betaproteobacteria, and emended description of the genus Roseateles.</title>
        <authorList>
            <person name="Gomila M."/>
            <person name="Bowien B."/>
            <person name="Falsen E."/>
            <person name="Moore E.R."/>
            <person name="Lalucat J."/>
        </authorList>
    </citation>
    <scope>NUCLEOTIDE SEQUENCE [LARGE SCALE GENOMIC DNA]</scope>
    <source>
        <strain evidence="3 4">CCUG 48205</strain>
    </source>
</reference>
<name>A0A246J862_9BURK</name>
<dbReference type="AlphaFoldDB" id="A0A246J862"/>
<dbReference type="Proteomes" id="UP000197468">
    <property type="component" value="Unassembled WGS sequence"/>
</dbReference>
<comment type="caution">
    <text evidence="3">The sequence shown here is derived from an EMBL/GenBank/DDBJ whole genome shotgun (WGS) entry which is preliminary data.</text>
</comment>
<organism evidence="3 4">
    <name type="scientific">Roseateles aquatilis</name>
    <dbReference type="NCBI Taxonomy" id="431061"/>
    <lineage>
        <taxon>Bacteria</taxon>
        <taxon>Pseudomonadati</taxon>
        <taxon>Pseudomonadota</taxon>
        <taxon>Betaproteobacteria</taxon>
        <taxon>Burkholderiales</taxon>
        <taxon>Sphaerotilaceae</taxon>
        <taxon>Roseateles</taxon>
    </lineage>
</organism>
<proteinExistence type="predicted"/>
<gene>
    <name evidence="3" type="ORF">CDN99_15170</name>
</gene>
<dbReference type="InterPro" id="IPR036901">
    <property type="entry name" value="Asp/Orn_carbamoylTrfase_sf"/>
</dbReference>
<dbReference type="GO" id="GO:0016597">
    <property type="term" value="F:amino acid binding"/>
    <property type="evidence" value="ECO:0007669"/>
    <property type="project" value="InterPro"/>
</dbReference>
<dbReference type="OrthoDB" id="8898029at2"/>
<keyword evidence="1" id="KW-0808">Transferase</keyword>
<keyword evidence="4" id="KW-1185">Reference proteome</keyword>
<accession>A0A246J862</accession>
<dbReference type="Gene3D" id="3.40.50.1370">
    <property type="entry name" value="Aspartate/ornithine carbamoyltransferase"/>
    <property type="match status" value="1"/>
</dbReference>